<gene>
    <name evidence="1" type="ORF">C8J28_102275</name>
</gene>
<dbReference type="Proteomes" id="UP000244060">
    <property type="component" value="Unassembled WGS sequence"/>
</dbReference>
<dbReference type="EMBL" id="QAOT01000002">
    <property type="protein sequence ID" value="PTR20510.1"/>
    <property type="molecule type" value="Genomic_DNA"/>
</dbReference>
<name>A0A2T5KDL4_9RHOB</name>
<reference evidence="1 2" key="1">
    <citation type="submission" date="2018-04" db="EMBL/GenBank/DDBJ databases">
        <title>Genomic Encyclopedia of Type Strains, Phase III (KMG-III): the genomes of soil and plant-associated and newly described type strains.</title>
        <authorList>
            <person name="Whitman W."/>
        </authorList>
    </citation>
    <scope>NUCLEOTIDE SEQUENCE [LARGE SCALE GENOMIC DNA]</scope>
    <source>
        <strain evidence="1 2">KA25</strain>
    </source>
</reference>
<organism evidence="1 2">
    <name type="scientific">Cereibacter azotoformans</name>
    <dbReference type="NCBI Taxonomy" id="43057"/>
    <lineage>
        <taxon>Bacteria</taxon>
        <taxon>Pseudomonadati</taxon>
        <taxon>Pseudomonadota</taxon>
        <taxon>Alphaproteobacteria</taxon>
        <taxon>Rhodobacterales</taxon>
        <taxon>Paracoccaceae</taxon>
        <taxon>Cereibacter</taxon>
    </lineage>
</organism>
<accession>A0A2T5KDL4</accession>
<dbReference type="PANTHER" id="PTHR35519:SF2">
    <property type="entry name" value="PH DOMAIN PROTEIN"/>
    <property type="match status" value="1"/>
</dbReference>
<keyword evidence="2" id="KW-1185">Reference proteome</keyword>
<dbReference type="OrthoDB" id="513552at2"/>
<protein>
    <submittedName>
        <fullName evidence="1">Uncharacterized protein DUF4112</fullName>
    </submittedName>
</protein>
<evidence type="ECO:0000313" key="1">
    <source>
        <dbReference type="EMBL" id="PTR20510.1"/>
    </source>
</evidence>
<dbReference type="Pfam" id="PF13430">
    <property type="entry name" value="DUF4112"/>
    <property type="match status" value="1"/>
</dbReference>
<evidence type="ECO:0000313" key="2">
    <source>
        <dbReference type="Proteomes" id="UP000244060"/>
    </source>
</evidence>
<dbReference type="InterPro" id="IPR025187">
    <property type="entry name" value="DUF4112"/>
</dbReference>
<dbReference type="AlphaFoldDB" id="A0A2T5KDL4"/>
<dbReference type="RefSeq" id="WP_011908725.1">
    <property type="nucleotide sequence ID" value="NZ_CP089965.1"/>
</dbReference>
<dbReference type="PANTHER" id="PTHR35519">
    <property type="entry name" value="MEMBRANE PROTEINS"/>
    <property type="match status" value="1"/>
</dbReference>
<proteinExistence type="predicted"/>
<sequence length="117" mass="13076">MTRQDFDREIRRLDTLARLLDARFRLFGIRFGWDGIASIVPGLGDAVTLVPGAWLIWRARQLGVPTPVILRMAANTGIDFVGGSVPVLGTIFDVAFKSNLRNMALLRRHLEEEGRTS</sequence>
<comment type="caution">
    <text evidence="1">The sequence shown here is derived from an EMBL/GenBank/DDBJ whole genome shotgun (WGS) entry which is preliminary data.</text>
</comment>